<feature type="transmembrane region" description="Helical" evidence="16">
    <location>
        <begin position="319"/>
        <end position="341"/>
    </location>
</feature>
<gene>
    <name evidence="20" type="primary">hybO</name>
    <name evidence="20" type="ORF">NCTC10699_01441</name>
</gene>
<dbReference type="InterPro" id="IPR006137">
    <property type="entry name" value="NADH_UbQ_OxRdtase-like_20kDa"/>
</dbReference>
<evidence type="ECO:0000259" key="18">
    <source>
        <dbReference type="Pfam" id="PF01058"/>
    </source>
</evidence>
<evidence type="ECO:0000256" key="15">
    <source>
        <dbReference type="PIRSR" id="PIRSR000310-1"/>
    </source>
</evidence>
<evidence type="ECO:0000256" key="9">
    <source>
        <dbReference type="ARBA" id="ARBA00022729"/>
    </source>
</evidence>
<feature type="binding site" evidence="15">
    <location>
        <position position="278"/>
    </location>
    <ligand>
        <name>[3Fe-4S] cluster</name>
        <dbReference type="ChEBI" id="CHEBI:21137"/>
    </ligand>
</feature>
<dbReference type="GO" id="GO:0046872">
    <property type="term" value="F:metal ion binding"/>
    <property type="evidence" value="ECO:0007669"/>
    <property type="project" value="UniProtKB-KW"/>
</dbReference>
<evidence type="ECO:0000256" key="5">
    <source>
        <dbReference type="ARBA" id="ARBA00011771"/>
    </source>
</evidence>
<evidence type="ECO:0000256" key="13">
    <source>
        <dbReference type="ARBA" id="ARBA00023291"/>
    </source>
</evidence>
<proteinExistence type="inferred from homology"/>
<feature type="binding site" evidence="15">
    <location>
        <position position="254"/>
    </location>
    <ligand>
        <name>[3Fe-4S] cluster</name>
        <dbReference type="ChEBI" id="CHEBI:21137"/>
    </ligand>
</feature>
<keyword evidence="7 15" id="KW-0004">4Fe-4S</keyword>
<dbReference type="InterPro" id="IPR037148">
    <property type="entry name" value="NiFe-Hase_small_C_sf"/>
</dbReference>
<feature type="binding site" evidence="15">
    <location>
        <position position="44"/>
    </location>
    <ligand>
        <name>[4Fe-4S] cluster</name>
        <dbReference type="ChEBI" id="CHEBI:49883"/>
        <label>1</label>
    </ligand>
</feature>
<evidence type="ECO:0000256" key="10">
    <source>
        <dbReference type="ARBA" id="ARBA00023002"/>
    </source>
</evidence>
<dbReference type="GO" id="GO:0016020">
    <property type="term" value="C:membrane"/>
    <property type="evidence" value="ECO:0007669"/>
    <property type="project" value="TreeGrafter"/>
</dbReference>
<keyword evidence="11 15" id="KW-0408">Iron</keyword>
<dbReference type="Proteomes" id="UP000254280">
    <property type="component" value="Unassembled WGS sequence"/>
</dbReference>
<comment type="cofactor">
    <cofactor evidence="2">
        <name>[4Fe-4S] cluster</name>
        <dbReference type="ChEBI" id="CHEBI:49883"/>
    </cofactor>
</comment>
<evidence type="ECO:0000313" key="20">
    <source>
        <dbReference type="EMBL" id="SUB33810.1"/>
    </source>
</evidence>
<comment type="cofactor">
    <cofactor evidence="1">
        <name>[3Fe-4S] cluster</name>
        <dbReference type="ChEBI" id="CHEBI:21137"/>
    </cofactor>
</comment>
<dbReference type="OrthoDB" id="9766729at2"/>
<feature type="binding site" evidence="15">
    <location>
        <position position="245"/>
    </location>
    <ligand>
        <name>[4Fe-4S] cluster</name>
        <dbReference type="ChEBI" id="CHEBI:49883"/>
        <label>2</label>
    </ligand>
</feature>
<accession>A0A379B6T6</accession>
<evidence type="ECO:0000256" key="8">
    <source>
        <dbReference type="ARBA" id="ARBA00022723"/>
    </source>
</evidence>
<dbReference type="GO" id="GO:0009061">
    <property type="term" value="P:anaerobic respiration"/>
    <property type="evidence" value="ECO:0007669"/>
    <property type="project" value="TreeGrafter"/>
</dbReference>
<keyword evidence="21" id="KW-1185">Reference proteome</keyword>
<dbReference type="GO" id="GO:0009055">
    <property type="term" value="F:electron transfer activity"/>
    <property type="evidence" value="ECO:0007669"/>
    <property type="project" value="TreeGrafter"/>
</dbReference>
<name>A0A379B6T6_9PAST</name>
<dbReference type="GO" id="GO:0033748">
    <property type="term" value="F:hydrogenase (acceptor) activity"/>
    <property type="evidence" value="ECO:0007669"/>
    <property type="project" value="UniProtKB-EC"/>
</dbReference>
<feature type="domain" description="NADH:ubiquinone oxidoreductase-like 20kDa subunit" evidence="18">
    <location>
        <begin position="41"/>
        <end position="186"/>
    </location>
</feature>
<evidence type="ECO:0000256" key="11">
    <source>
        <dbReference type="ARBA" id="ARBA00023004"/>
    </source>
</evidence>
<dbReference type="Gene3D" id="4.10.480.10">
    <property type="entry name" value="Cytochrome-c3 hydrogenase, C-terminal domain"/>
    <property type="match status" value="1"/>
</dbReference>
<keyword evidence="8 15" id="KW-0479">Metal-binding</keyword>
<dbReference type="GO" id="GO:0009375">
    <property type="term" value="C:ferredoxin hydrogenase complex"/>
    <property type="evidence" value="ECO:0007669"/>
    <property type="project" value="InterPro"/>
</dbReference>
<dbReference type="PANTHER" id="PTHR30013">
    <property type="entry name" value="NIFE / NIFESE HYDROGENASE SMALL SUBUNIT FAMILY MEMBER"/>
    <property type="match status" value="1"/>
</dbReference>
<reference evidence="20 21" key="1">
    <citation type="submission" date="2018-06" db="EMBL/GenBank/DDBJ databases">
        <authorList>
            <consortium name="Pathogen Informatics"/>
            <person name="Doyle S."/>
        </authorList>
    </citation>
    <scope>NUCLEOTIDE SEQUENCE [LARGE SCALE GENOMIC DNA]</scope>
    <source>
        <strain evidence="20 21">NCTC10699</strain>
    </source>
</reference>
<dbReference type="FunFam" id="3.40.50.700:FF:000001">
    <property type="entry name" value="Hydrogenase 2 small subunit"/>
    <property type="match status" value="1"/>
</dbReference>
<dbReference type="EC" id="1.12.99.6" evidence="6"/>
<keyword evidence="10 20" id="KW-0560">Oxidoreductase</keyword>
<keyword evidence="9 17" id="KW-0732">Signal</keyword>
<dbReference type="GO" id="GO:0044569">
    <property type="term" value="C:[Ni-Fe] hydrogenase complex"/>
    <property type="evidence" value="ECO:0007669"/>
    <property type="project" value="TreeGrafter"/>
</dbReference>
<feature type="binding site" evidence="15">
    <location>
        <position position="41"/>
    </location>
    <ligand>
        <name>[4Fe-4S] cluster</name>
        <dbReference type="ChEBI" id="CHEBI:49883"/>
        <label>1</label>
    </ligand>
</feature>
<dbReference type="GO" id="GO:0030313">
    <property type="term" value="C:cell envelope"/>
    <property type="evidence" value="ECO:0007669"/>
    <property type="project" value="UniProtKB-SubCell"/>
</dbReference>
<dbReference type="GO" id="GO:0051538">
    <property type="term" value="F:3 iron, 4 sulfur cluster binding"/>
    <property type="evidence" value="ECO:0007669"/>
    <property type="project" value="UniProtKB-KW"/>
</dbReference>
<dbReference type="Pfam" id="PF14720">
    <property type="entry name" value="NiFe_hyd_SSU_C"/>
    <property type="match status" value="1"/>
</dbReference>
<evidence type="ECO:0000259" key="19">
    <source>
        <dbReference type="Pfam" id="PF14720"/>
    </source>
</evidence>
<dbReference type="AlphaFoldDB" id="A0A379B6T6"/>
<organism evidence="20 21">
    <name type="scientific">[Pasteurella] mairii</name>
    <dbReference type="NCBI Taxonomy" id="757"/>
    <lineage>
        <taxon>Bacteria</taxon>
        <taxon>Pseudomonadati</taxon>
        <taxon>Pseudomonadota</taxon>
        <taxon>Gammaproteobacteria</taxon>
        <taxon>Pasteurellales</taxon>
        <taxon>Pasteurellaceae</taxon>
    </lineage>
</organism>
<feature type="chain" id="PRO_5016854426" description="hydrogenase (acceptor)" evidence="17">
    <location>
        <begin position="20"/>
        <end position="358"/>
    </location>
</feature>
<dbReference type="InterPro" id="IPR027394">
    <property type="entry name" value="Cytochrome-c3_hydrogenase_C"/>
</dbReference>
<feature type="binding site" evidence="15">
    <location>
        <position position="214"/>
    </location>
    <ligand>
        <name>[4Fe-4S] cluster</name>
        <dbReference type="ChEBI" id="CHEBI:49883"/>
        <label>2</label>
    </ligand>
</feature>
<feature type="binding site" evidence="15">
    <location>
        <position position="239"/>
    </location>
    <ligand>
        <name>[4Fe-4S] cluster</name>
        <dbReference type="ChEBI" id="CHEBI:49883"/>
        <label>2</label>
    </ligand>
</feature>
<keyword evidence="16" id="KW-0472">Membrane</keyword>
<protein>
    <recommendedName>
        <fullName evidence="6">hydrogenase (acceptor)</fullName>
        <ecNumber evidence="6">1.12.99.6</ecNumber>
    </recommendedName>
</protein>
<evidence type="ECO:0000256" key="12">
    <source>
        <dbReference type="ARBA" id="ARBA00023014"/>
    </source>
</evidence>
<dbReference type="PIRSF" id="PIRSF000310">
    <property type="entry name" value="NiFe_hyd_ssu"/>
    <property type="match status" value="1"/>
</dbReference>
<evidence type="ECO:0000313" key="21">
    <source>
        <dbReference type="Proteomes" id="UP000254280"/>
    </source>
</evidence>
<dbReference type="PANTHER" id="PTHR30013:SF7">
    <property type="entry name" value="HYDROGENASE-2 SMALL CHAIN"/>
    <property type="match status" value="1"/>
</dbReference>
<dbReference type="PRINTS" id="PR00614">
    <property type="entry name" value="NIHGNASESMLL"/>
</dbReference>
<evidence type="ECO:0000256" key="6">
    <source>
        <dbReference type="ARBA" id="ARBA00012082"/>
    </source>
</evidence>
<dbReference type="Gene3D" id="3.40.50.700">
    <property type="entry name" value="NADH:ubiquinone oxidoreductase-like, 20kDa subunit"/>
    <property type="match status" value="1"/>
</dbReference>
<feature type="binding site" evidence="15">
    <location>
        <position position="211"/>
    </location>
    <ligand>
        <name>[4Fe-4S] cluster</name>
        <dbReference type="ChEBI" id="CHEBI:49883"/>
        <label>2</label>
    </ligand>
</feature>
<feature type="signal peptide" evidence="17">
    <location>
        <begin position="1"/>
        <end position="19"/>
    </location>
</feature>
<evidence type="ECO:0000256" key="3">
    <source>
        <dbReference type="ARBA" id="ARBA00004196"/>
    </source>
</evidence>
<comment type="subcellular location">
    <subcellularLocation>
        <location evidence="3">Cell envelope</location>
    </subcellularLocation>
</comment>
<feature type="binding site" evidence="15">
    <location>
        <position position="139"/>
    </location>
    <ligand>
        <name>[4Fe-4S] cluster</name>
        <dbReference type="ChEBI" id="CHEBI:49883"/>
        <label>1</label>
    </ligand>
</feature>
<comment type="similarity">
    <text evidence="4">Belongs to the [NiFe]/[NiFeSe] hydrogenase small subunit family.</text>
</comment>
<sequence>MKLCTALAATMGLSGKANADISQALLNPVRHPVVWIGAQECTGCTESLLRATHPTIENLVLDVISLEYHETLSAAFGHQAEDNKHNALQQYKGKYVLVVDGSIPMKDGGVYCMVAGKPIAEHIKMAAKDAAAIIAIGSCSSWGGVPSSGGNPTGAVSLSELLPGIPVINVPGCPPNPHNFLATVAYIITYKKLPAMDNLNRPLFAYDRLIHENCYRRPHFDAGRFAREYGDEGHRQGWCLYHLGCKGPETYGNCSTLEFCDMGGNNWPVGIGHPCYGCNEKGVGFTKDIFQLATVENPTPRVNKPDVNNVEGGEISRTAIGLLGAAAGILVGVSAMTLRGLSIQHRAMEKQEQGQKNE</sequence>
<evidence type="ECO:0000256" key="14">
    <source>
        <dbReference type="ARBA" id="ARBA00048757"/>
    </source>
</evidence>
<comment type="subunit">
    <text evidence="5">Heterodimer of a large and a small subunit.</text>
</comment>
<keyword evidence="12 15" id="KW-0411">Iron-sulfur</keyword>
<dbReference type="NCBIfam" id="TIGR00391">
    <property type="entry name" value="hydA"/>
    <property type="match status" value="1"/>
</dbReference>
<feature type="domain" description="Cytochrome-c3 hydrogenase C-terminal" evidence="19">
    <location>
        <begin position="206"/>
        <end position="290"/>
    </location>
</feature>
<evidence type="ECO:0000256" key="7">
    <source>
        <dbReference type="ARBA" id="ARBA00022485"/>
    </source>
</evidence>
<evidence type="ECO:0000256" key="2">
    <source>
        <dbReference type="ARBA" id="ARBA00001966"/>
    </source>
</evidence>
<keyword evidence="13 15" id="KW-0003">3Fe-4S</keyword>
<feature type="binding site" evidence="15">
    <location>
        <position position="275"/>
    </location>
    <ligand>
        <name>[3Fe-4S] cluster</name>
        <dbReference type="ChEBI" id="CHEBI:21137"/>
    </ligand>
</feature>
<evidence type="ECO:0000256" key="4">
    <source>
        <dbReference type="ARBA" id="ARBA00006605"/>
    </source>
</evidence>
<keyword evidence="16" id="KW-0812">Transmembrane</keyword>
<keyword evidence="16" id="KW-1133">Transmembrane helix</keyword>
<dbReference type="SUPFAM" id="SSF56770">
    <property type="entry name" value="HydA/Nqo6-like"/>
    <property type="match status" value="1"/>
</dbReference>
<dbReference type="InterPro" id="IPR037024">
    <property type="entry name" value="NiFe_Hase_small_N_sf"/>
</dbReference>
<dbReference type="NCBIfam" id="NF007779">
    <property type="entry name" value="PRK10468.1"/>
    <property type="match status" value="1"/>
</dbReference>
<dbReference type="GO" id="GO:0051539">
    <property type="term" value="F:4 iron, 4 sulfur cluster binding"/>
    <property type="evidence" value="ECO:0007669"/>
    <property type="project" value="UniProtKB-KW"/>
</dbReference>
<evidence type="ECO:0000256" key="16">
    <source>
        <dbReference type="SAM" id="Phobius"/>
    </source>
</evidence>
<dbReference type="EMBL" id="UGSS01000002">
    <property type="protein sequence ID" value="SUB33810.1"/>
    <property type="molecule type" value="Genomic_DNA"/>
</dbReference>
<evidence type="ECO:0000256" key="1">
    <source>
        <dbReference type="ARBA" id="ARBA00001927"/>
    </source>
</evidence>
<dbReference type="Pfam" id="PF01058">
    <property type="entry name" value="Oxidored_q6"/>
    <property type="match status" value="1"/>
</dbReference>
<dbReference type="InterPro" id="IPR001821">
    <property type="entry name" value="NiFe_hydrogenase_ssu"/>
</dbReference>
<feature type="binding site" evidence="15">
    <location>
        <position position="173"/>
    </location>
    <ligand>
        <name>[4Fe-4S] cluster</name>
        <dbReference type="ChEBI" id="CHEBI:49883"/>
        <label>1</label>
    </ligand>
</feature>
<evidence type="ECO:0000256" key="17">
    <source>
        <dbReference type="SAM" id="SignalP"/>
    </source>
</evidence>
<dbReference type="GO" id="GO:0008901">
    <property type="term" value="F:ferredoxin hydrogenase activity"/>
    <property type="evidence" value="ECO:0007669"/>
    <property type="project" value="InterPro"/>
</dbReference>
<comment type="catalytic activity">
    <reaction evidence="14">
        <text>H2 + A = AH2</text>
        <dbReference type="Rhea" id="RHEA:12116"/>
        <dbReference type="ChEBI" id="CHEBI:13193"/>
        <dbReference type="ChEBI" id="CHEBI:17499"/>
        <dbReference type="ChEBI" id="CHEBI:18276"/>
        <dbReference type="EC" id="1.12.99.6"/>
    </reaction>
</comment>